<evidence type="ECO:0000256" key="1">
    <source>
        <dbReference type="SAM" id="MobiDB-lite"/>
    </source>
</evidence>
<evidence type="ECO:0000313" key="2">
    <source>
        <dbReference type="EMBL" id="VDM02353.1"/>
    </source>
</evidence>
<organism evidence="4">
    <name type="scientific">Schistocephalus solidus</name>
    <name type="common">Tapeworm</name>
    <dbReference type="NCBI Taxonomy" id="70667"/>
    <lineage>
        <taxon>Eukaryota</taxon>
        <taxon>Metazoa</taxon>
        <taxon>Spiralia</taxon>
        <taxon>Lophotrochozoa</taxon>
        <taxon>Platyhelminthes</taxon>
        <taxon>Cestoda</taxon>
        <taxon>Eucestoda</taxon>
        <taxon>Diphyllobothriidea</taxon>
        <taxon>Diphyllobothriidae</taxon>
        <taxon>Schistocephalus</taxon>
    </lineage>
</organism>
<dbReference type="OrthoDB" id="10457402at2759"/>
<dbReference type="WBParaSite" id="SSLN_0001657101-mRNA-1">
    <property type="protein sequence ID" value="SSLN_0001657101-mRNA-1"/>
    <property type="gene ID" value="SSLN_0001657101"/>
</dbReference>
<sequence length="339" mass="34600">MVIDGDGVVLNGMVEEVFPFQLHLTSPTCPILLLLLLLLHHLLSFDAELRSRRNHINMSDSSSPSCSSTTSSPNAASRYLSHYSSNSSANAAAVLAAAVAASHYSPLNVAASLSGVPISSPGSSFPNAAAAAAFSAAYAASSPTSSTTAVAMAAAAAAAAVVVGPDRLVNFSRRGTGGSADVGQNPLNNGGAGGGGVPSPIFPPPLSLTGGDLGLPGFCNSPPFSLRAPQTPVSLTDKVPSRTITSPVRSPGNKISETGFTSVSCDFLDAFAITTSSKNAYNSDRGASGRIDSRVEQMAVEGTLKPESNFSQQASFSTPDALMDCYRTRLPFPNQTTSG</sequence>
<name>A0A183THL9_SCHSO</name>
<reference evidence="2 3" key="2">
    <citation type="submission" date="2018-11" db="EMBL/GenBank/DDBJ databases">
        <authorList>
            <consortium name="Pathogen Informatics"/>
        </authorList>
    </citation>
    <scope>NUCLEOTIDE SEQUENCE [LARGE SCALE GENOMIC DNA]</scope>
    <source>
        <strain evidence="2 3">NST_G2</strain>
    </source>
</reference>
<protein>
    <submittedName>
        <fullName evidence="2 4">Uncharacterized protein</fullName>
    </submittedName>
</protein>
<dbReference type="AlphaFoldDB" id="A0A183THL9"/>
<evidence type="ECO:0000313" key="3">
    <source>
        <dbReference type="Proteomes" id="UP000275846"/>
    </source>
</evidence>
<dbReference type="STRING" id="70667.A0A183THL9"/>
<reference evidence="4" key="1">
    <citation type="submission" date="2016-06" db="UniProtKB">
        <authorList>
            <consortium name="WormBaseParasite"/>
        </authorList>
    </citation>
    <scope>IDENTIFICATION</scope>
</reference>
<dbReference type="EMBL" id="UYSU01040500">
    <property type="protein sequence ID" value="VDM02353.1"/>
    <property type="molecule type" value="Genomic_DNA"/>
</dbReference>
<dbReference type="Proteomes" id="UP000275846">
    <property type="component" value="Unassembled WGS sequence"/>
</dbReference>
<gene>
    <name evidence="2" type="ORF">SSLN_LOCUS15967</name>
</gene>
<feature type="region of interest" description="Disordered" evidence="1">
    <location>
        <begin position="174"/>
        <end position="196"/>
    </location>
</feature>
<proteinExistence type="predicted"/>
<keyword evidence="3" id="KW-1185">Reference proteome</keyword>
<evidence type="ECO:0000313" key="4">
    <source>
        <dbReference type="WBParaSite" id="SSLN_0001657101-mRNA-1"/>
    </source>
</evidence>
<accession>A0A183THL9</accession>